<dbReference type="AlphaFoldDB" id="A0A3B0SHP6"/>
<sequence length="122" mass="13482">MTIAGFDVRQVSAAHVRNFARSLGNLAKTDLLGEKQVAALAGLTPINSDSRKRRIKGGRTWLRHLLYQAALVASNHNPTLAAFAKRLKQKGKPHKLVIIAVARKRIITANALLTKNVLWNNR</sequence>
<reference evidence="2" key="1">
    <citation type="submission" date="2018-06" db="EMBL/GenBank/DDBJ databases">
        <authorList>
            <person name="Zhirakovskaya E."/>
        </authorList>
    </citation>
    <scope>NUCLEOTIDE SEQUENCE</scope>
</reference>
<gene>
    <name evidence="2" type="ORF">MNBD_ALPHA04-2176</name>
</gene>
<dbReference type="GO" id="GO:0003677">
    <property type="term" value="F:DNA binding"/>
    <property type="evidence" value="ECO:0007669"/>
    <property type="project" value="InterPro"/>
</dbReference>
<dbReference type="GO" id="GO:0006313">
    <property type="term" value="P:DNA transposition"/>
    <property type="evidence" value="ECO:0007669"/>
    <property type="project" value="InterPro"/>
</dbReference>
<organism evidence="2">
    <name type="scientific">hydrothermal vent metagenome</name>
    <dbReference type="NCBI Taxonomy" id="652676"/>
    <lineage>
        <taxon>unclassified sequences</taxon>
        <taxon>metagenomes</taxon>
        <taxon>ecological metagenomes</taxon>
    </lineage>
</organism>
<dbReference type="GO" id="GO:0004803">
    <property type="term" value="F:transposase activity"/>
    <property type="evidence" value="ECO:0007669"/>
    <property type="project" value="InterPro"/>
</dbReference>
<dbReference type="InterPro" id="IPR047650">
    <property type="entry name" value="Transpos_IS110"/>
</dbReference>
<protein>
    <recommendedName>
        <fullName evidence="1">Transposase IS116/IS110/IS902 C-terminal domain-containing protein</fullName>
    </recommendedName>
</protein>
<dbReference type="PANTHER" id="PTHR33055">
    <property type="entry name" value="TRANSPOSASE FOR INSERTION SEQUENCE ELEMENT IS1111A"/>
    <property type="match status" value="1"/>
</dbReference>
<name>A0A3B0SHP6_9ZZZZ</name>
<feature type="domain" description="Transposase IS116/IS110/IS902 C-terminal" evidence="1">
    <location>
        <begin position="34"/>
        <end position="83"/>
    </location>
</feature>
<evidence type="ECO:0000313" key="2">
    <source>
        <dbReference type="EMBL" id="VAW03683.1"/>
    </source>
</evidence>
<proteinExistence type="predicted"/>
<evidence type="ECO:0000259" key="1">
    <source>
        <dbReference type="Pfam" id="PF02371"/>
    </source>
</evidence>
<dbReference type="PANTHER" id="PTHR33055:SF13">
    <property type="entry name" value="TRANSPOSASE"/>
    <property type="match status" value="1"/>
</dbReference>
<accession>A0A3B0SHP6</accession>
<dbReference type="EMBL" id="UOEF01000379">
    <property type="protein sequence ID" value="VAW03683.1"/>
    <property type="molecule type" value="Genomic_DNA"/>
</dbReference>
<dbReference type="Pfam" id="PF02371">
    <property type="entry name" value="Transposase_20"/>
    <property type="match status" value="1"/>
</dbReference>
<dbReference type="InterPro" id="IPR003346">
    <property type="entry name" value="Transposase_20"/>
</dbReference>